<comment type="caution">
    <text evidence="2">The sequence shown here is derived from an EMBL/GenBank/DDBJ whole genome shotgun (WGS) entry which is preliminary data.</text>
</comment>
<dbReference type="EMBL" id="ABCS01000001">
    <property type="protein sequence ID" value="EDM81744.1"/>
    <property type="molecule type" value="Genomic_DNA"/>
</dbReference>
<name>A6FWS0_9BACT</name>
<evidence type="ECO:0000313" key="2">
    <source>
        <dbReference type="EMBL" id="EDM81744.1"/>
    </source>
</evidence>
<evidence type="ECO:0008006" key="4">
    <source>
        <dbReference type="Google" id="ProtNLM"/>
    </source>
</evidence>
<dbReference type="SUPFAM" id="SSF53300">
    <property type="entry name" value="vWA-like"/>
    <property type="match status" value="1"/>
</dbReference>
<dbReference type="Proteomes" id="UP000005801">
    <property type="component" value="Unassembled WGS sequence"/>
</dbReference>
<evidence type="ECO:0000256" key="1">
    <source>
        <dbReference type="SAM" id="SignalP"/>
    </source>
</evidence>
<keyword evidence="3" id="KW-1185">Reference proteome</keyword>
<gene>
    <name evidence="2" type="ORF">PPSIR1_04738</name>
</gene>
<accession>A6FWS0</accession>
<organism evidence="2 3">
    <name type="scientific">Plesiocystis pacifica SIR-1</name>
    <dbReference type="NCBI Taxonomy" id="391625"/>
    <lineage>
        <taxon>Bacteria</taxon>
        <taxon>Pseudomonadati</taxon>
        <taxon>Myxococcota</taxon>
        <taxon>Polyangia</taxon>
        <taxon>Nannocystales</taxon>
        <taxon>Nannocystaceae</taxon>
        <taxon>Plesiocystis</taxon>
    </lineage>
</organism>
<dbReference type="AlphaFoldDB" id="A6FWS0"/>
<dbReference type="Gene3D" id="3.40.50.410">
    <property type="entry name" value="von Willebrand factor, type A domain"/>
    <property type="match status" value="1"/>
</dbReference>
<dbReference type="STRING" id="391625.PPSIR1_04738"/>
<protein>
    <recommendedName>
        <fullName evidence="4">VWFA domain-containing protein</fullName>
    </recommendedName>
</protein>
<evidence type="ECO:0000313" key="3">
    <source>
        <dbReference type="Proteomes" id="UP000005801"/>
    </source>
</evidence>
<feature type="chain" id="PRO_5002693400" description="VWFA domain-containing protein" evidence="1">
    <location>
        <begin position="38"/>
        <end position="868"/>
    </location>
</feature>
<reference evidence="2 3" key="1">
    <citation type="submission" date="2007-06" db="EMBL/GenBank/DDBJ databases">
        <authorList>
            <person name="Shimkets L."/>
            <person name="Ferriera S."/>
            <person name="Johnson J."/>
            <person name="Kravitz S."/>
            <person name="Beeson K."/>
            <person name="Sutton G."/>
            <person name="Rogers Y.-H."/>
            <person name="Friedman R."/>
            <person name="Frazier M."/>
            <person name="Venter J.C."/>
        </authorList>
    </citation>
    <scope>NUCLEOTIDE SEQUENCE [LARGE SCALE GENOMIC DNA]</scope>
    <source>
        <strain evidence="2 3">SIR-1</strain>
    </source>
</reference>
<dbReference type="RefSeq" id="WP_006968919.1">
    <property type="nucleotide sequence ID" value="NZ_ABCS01000001.1"/>
</dbReference>
<proteinExistence type="predicted"/>
<dbReference type="InterPro" id="IPR036465">
    <property type="entry name" value="vWFA_dom_sf"/>
</dbReference>
<dbReference type="OrthoDB" id="5482058at2"/>
<keyword evidence="1" id="KW-0732">Signal</keyword>
<dbReference type="CDD" id="cd00198">
    <property type="entry name" value="vWFA"/>
    <property type="match status" value="1"/>
</dbReference>
<sequence>MRLTHHSFHRQRSRRFALALTLVFSLLLCLAPQRARAETWGQYLVVIDDSGSMNTNDPDRLVMMASLALGAALGDSDQVMIVGLNQLANGEVSQAQFLSPRVLLEGRDGDEGARALEGPRFERMALHKDGTPCRAALAQARDLLEEVASSGAPQTLLLLTDGKCQGGVDPAKAWLAGVSSHRKGEFRFALLTKGSEGVDPALTAYAEATGWIEDPSVSFDGRSLLRAFAQVLSFSRGLRFDGGGIGDPRTFAGAREVRVLALQSQPGQDPAATLTCALTDASMDSRFETLAGGPTFRHADYPWRLRVTKTGPRDLPFNVSSTEAGVEVLPIPSYGKLRVEAVVVPCPADPKADKPDLPWTRERAVRSGQPACAYARLVGDSGETIEPARSFDFDIELCEDEACAQHTAMQPDSDGSFNAQLGVFSEGRHERWFRADHGALARPVVARRAIQSSAFGITSVARADKPDAPIESVDLGVFPKPVPTVLTLQYTGSFPEGSEAEVRCAAAGGDAMDLLGGEDPCVRCEPSPATAALQDPFTIQVTVSAASYCPAIQELAEGRGEGAGDGPVELPLALELTVAGKGSAQAIGERRLALTGTLRQAAAEPQQLRVTGGSSALGELEFPAPVSAKVELSLEPSEAAEGLGKDLEFALVDTSLRLAGDPGERASVKVELRARDCCQAGEYPMTLRVRDTTEGSGSTLTVPVTLVVAKPSFWVCPGKTIAKIAAALLGLGLLIWLIRGFTSPHEFAETAVLARAESHKVLSKLSEGDEDWRLIRSLETTKRAFYKHATVHLGGAKAALPSLRGLGDDARIEARGHGNAALVIDPTAGDSVETFKESSGWQPLAAGEHPIGSSIVLRRDDTYLMFRR</sequence>
<feature type="signal peptide" evidence="1">
    <location>
        <begin position="1"/>
        <end position="37"/>
    </location>
</feature>